<dbReference type="SUPFAM" id="SSF52980">
    <property type="entry name" value="Restriction endonuclease-like"/>
    <property type="match status" value="1"/>
</dbReference>
<keyword evidence="2" id="KW-0255">Endonuclease</keyword>
<dbReference type="AlphaFoldDB" id="A0A286I6D9"/>
<proteinExistence type="predicted"/>
<reference evidence="3" key="1">
    <citation type="submission" date="2017-08" db="EMBL/GenBank/DDBJ databases">
        <authorList>
            <person name="Varghese N."/>
            <person name="Submissions S."/>
        </authorList>
    </citation>
    <scope>NUCLEOTIDE SEQUENCE [LARGE SCALE GENOMIC DNA]</scope>
    <source>
        <strain evidence="3">KCTC 23107</strain>
    </source>
</reference>
<dbReference type="InterPro" id="IPR047216">
    <property type="entry name" value="Endonuclease_DUF559_bact"/>
</dbReference>
<feature type="domain" description="DUF559" evidence="1">
    <location>
        <begin position="7"/>
        <end position="114"/>
    </location>
</feature>
<dbReference type="Pfam" id="PF04480">
    <property type="entry name" value="DUF559"/>
    <property type="match status" value="1"/>
</dbReference>
<dbReference type="Proteomes" id="UP000219465">
    <property type="component" value="Unassembled WGS sequence"/>
</dbReference>
<dbReference type="EMBL" id="OCPC01000001">
    <property type="protein sequence ID" value="SOE15660.1"/>
    <property type="molecule type" value="Genomic_DNA"/>
</dbReference>
<dbReference type="PANTHER" id="PTHR38590">
    <property type="entry name" value="BLL0828 PROTEIN"/>
    <property type="match status" value="1"/>
</dbReference>
<keyword evidence="2" id="KW-0378">Hydrolase</keyword>
<protein>
    <submittedName>
        <fullName evidence="2">Very-short-patch-repair endonuclease</fullName>
    </submittedName>
</protein>
<accession>A0A286I6D9</accession>
<name>A0A286I6D9_9HYPH</name>
<evidence type="ECO:0000313" key="2">
    <source>
        <dbReference type="EMBL" id="SOE15660.1"/>
    </source>
</evidence>
<sequence>MNSPRSLARARQLRRAMTDGEKRLWQALKDFRKLYGIHGRRQSPIGPCVADFAFHSAKLVIEVDGEHHFTAAGTARDKKRDAWLAEAGYSVIRFNTGELAESYDACIEKILHELGLMK</sequence>
<dbReference type="CDD" id="cd01038">
    <property type="entry name" value="Endonuclease_DUF559"/>
    <property type="match status" value="1"/>
</dbReference>
<dbReference type="InterPro" id="IPR007569">
    <property type="entry name" value="DUF559"/>
</dbReference>
<dbReference type="Gene3D" id="3.40.960.10">
    <property type="entry name" value="VSR Endonuclease"/>
    <property type="match status" value="1"/>
</dbReference>
<organism evidence="2 3">
    <name type="scientific">Hoeflea halophila</name>
    <dbReference type="NCBI Taxonomy" id="714899"/>
    <lineage>
        <taxon>Bacteria</taxon>
        <taxon>Pseudomonadati</taxon>
        <taxon>Pseudomonadota</taxon>
        <taxon>Alphaproteobacteria</taxon>
        <taxon>Hyphomicrobiales</taxon>
        <taxon>Rhizobiaceae</taxon>
        <taxon>Hoeflea</taxon>
    </lineage>
</organism>
<dbReference type="GO" id="GO:0004519">
    <property type="term" value="F:endonuclease activity"/>
    <property type="evidence" value="ECO:0007669"/>
    <property type="project" value="UniProtKB-KW"/>
</dbReference>
<dbReference type="PANTHER" id="PTHR38590:SF1">
    <property type="entry name" value="BLL0828 PROTEIN"/>
    <property type="match status" value="1"/>
</dbReference>
<dbReference type="InterPro" id="IPR011335">
    <property type="entry name" value="Restrct_endonuc-II-like"/>
</dbReference>
<evidence type="ECO:0000259" key="1">
    <source>
        <dbReference type="Pfam" id="PF04480"/>
    </source>
</evidence>
<keyword evidence="2" id="KW-0540">Nuclease</keyword>
<gene>
    <name evidence="2" type="ORF">SAMN05877838_1083</name>
</gene>
<keyword evidence="3" id="KW-1185">Reference proteome</keyword>
<evidence type="ECO:0000313" key="3">
    <source>
        <dbReference type="Proteomes" id="UP000219465"/>
    </source>
</evidence>